<dbReference type="InterPro" id="IPR002686">
    <property type="entry name" value="Transposase_17"/>
</dbReference>
<dbReference type="SUPFAM" id="SSF143422">
    <property type="entry name" value="Transposase IS200-like"/>
    <property type="match status" value="1"/>
</dbReference>
<dbReference type="Pfam" id="PF01797">
    <property type="entry name" value="Y1_Tnp"/>
    <property type="match status" value="1"/>
</dbReference>
<dbReference type="PANTHER" id="PTHR36966:SF1">
    <property type="entry name" value="REP-ASSOCIATED TYROSINE TRANSPOSASE"/>
    <property type="match status" value="1"/>
</dbReference>
<dbReference type="GO" id="GO:0004803">
    <property type="term" value="F:transposase activity"/>
    <property type="evidence" value="ECO:0007669"/>
    <property type="project" value="InterPro"/>
</dbReference>
<dbReference type="eggNOG" id="COG1943">
    <property type="taxonomic scope" value="Bacteria"/>
</dbReference>
<dbReference type="STRING" id="316056.RPC_3405"/>
<accession>Q211J1</accession>
<gene>
    <name evidence="2" type="ordered locus">RPC_3405</name>
</gene>
<sequence>MVRYRRNGLPGGRYFFTVTLADRRSTVLVDRVAELRTAFRAARRERPFAIDAIVILPDHLHAIFTLPSDDADYSGRWRRIKGHFSSALIAAGVRLKRRPNGDLALWQSRFWEHTIRDENDFAQHIDYVHFNPVKHGLVPRVVDWPHSSFHRYVGEGLLPADWAGYARDIGGDFGERCGD</sequence>
<dbReference type="PANTHER" id="PTHR36966">
    <property type="entry name" value="REP-ASSOCIATED TYROSINE TRANSPOSASE"/>
    <property type="match status" value="1"/>
</dbReference>
<dbReference type="NCBIfam" id="NF047646">
    <property type="entry name" value="REP_Tyr_transpos"/>
    <property type="match status" value="1"/>
</dbReference>
<dbReference type="InterPro" id="IPR036515">
    <property type="entry name" value="Transposase_17_sf"/>
</dbReference>
<protein>
    <recommendedName>
        <fullName evidence="1">Transposase IS200-like domain-containing protein</fullName>
    </recommendedName>
</protein>
<organism evidence="2">
    <name type="scientific">Rhodopseudomonas palustris (strain BisB18)</name>
    <dbReference type="NCBI Taxonomy" id="316056"/>
    <lineage>
        <taxon>Bacteria</taxon>
        <taxon>Pseudomonadati</taxon>
        <taxon>Pseudomonadota</taxon>
        <taxon>Alphaproteobacteria</taxon>
        <taxon>Hyphomicrobiales</taxon>
        <taxon>Nitrobacteraceae</taxon>
        <taxon>Rhodopseudomonas</taxon>
    </lineage>
</organism>
<dbReference type="KEGG" id="rpc:RPC_3405"/>
<dbReference type="SMART" id="SM01321">
    <property type="entry name" value="Y1_Tnp"/>
    <property type="match status" value="1"/>
</dbReference>
<dbReference type="OrthoDB" id="9794403at2"/>
<dbReference type="GO" id="GO:0006313">
    <property type="term" value="P:DNA transposition"/>
    <property type="evidence" value="ECO:0007669"/>
    <property type="project" value="InterPro"/>
</dbReference>
<dbReference type="AlphaFoldDB" id="Q211J1"/>
<reference evidence="2" key="1">
    <citation type="submission" date="2006-03" db="EMBL/GenBank/DDBJ databases">
        <title>Complete sequence of Rhodopseudomonas palustris BisB18.</title>
        <authorList>
            <consortium name="US DOE Joint Genome Institute"/>
            <person name="Copeland A."/>
            <person name="Lucas S."/>
            <person name="Lapidus A."/>
            <person name="Barry K."/>
            <person name="Detter J.C."/>
            <person name="Glavina del Rio T."/>
            <person name="Hammon N."/>
            <person name="Israni S."/>
            <person name="Dalin E."/>
            <person name="Tice H."/>
            <person name="Pitluck S."/>
            <person name="Chain P."/>
            <person name="Malfatti S."/>
            <person name="Shin M."/>
            <person name="Vergez L."/>
            <person name="Schmutz J."/>
            <person name="Larimer F."/>
            <person name="Land M."/>
            <person name="Hauser L."/>
            <person name="Pelletier D.A."/>
            <person name="Kyrpides N."/>
            <person name="Anderson I."/>
            <person name="Oda Y."/>
            <person name="Harwood C.S."/>
            <person name="Richardson P."/>
        </authorList>
    </citation>
    <scope>NUCLEOTIDE SEQUENCE [LARGE SCALE GENOMIC DNA]</scope>
    <source>
        <strain evidence="2">BisB18</strain>
    </source>
</reference>
<dbReference type="GO" id="GO:0043565">
    <property type="term" value="F:sequence-specific DNA binding"/>
    <property type="evidence" value="ECO:0007669"/>
    <property type="project" value="TreeGrafter"/>
</dbReference>
<evidence type="ECO:0000259" key="1">
    <source>
        <dbReference type="SMART" id="SM01321"/>
    </source>
</evidence>
<evidence type="ECO:0000313" key="2">
    <source>
        <dbReference type="EMBL" id="ABD88945.1"/>
    </source>
</evidence>
<dbReference type="Gene3D" id="3.30.70.1290">
    <property type="entry name" value="Transposase IS200-like"/>
    <property type="match status" value="1"/>
</dbReference>
<feature type="domain" description="Transposase IS200-like" evidence="1">
    <location>
        <begin position="9"/>
        <end position="131"/>
    </location>
</feature>
<name>Q211J1_RHOPB</name>
<dbReference type="HOGENOM" id="CLU_068226_6_0_5"/>
<dbReference type="EMBL" id="CP000301">
    <property type="protein sequence ID" value="ABD88945.1"/>
    <property type="molecule type" value="Genomic_DNA"/>
</dbReference>
<dbReference type="RefSeq" id="WP_011473833.1">
    <property type="nucleotide sequence ID" value="NC_007925.1"/>
</dbReference>
<dbReference type="InterPro" id="IPR052715">
    <property type="entry name" value="RAYT_transposase"/>
</dbReference>
<proteinExistence type="predicted"/>